<accession>A0A6J5YBN8</accession>
<dbReference type="Gene3D" id="3.50.80.20">
    <property type="entry name" value="D-Ala-D-Ala carboxypeptidase C, peptidase S13"/>
    <property type="match status" value="1"/>
</dbReference>
<dbReference type="PANTHER" id="PTHR30023:SF0">
    <property type="entry name" value="PENICILLIN-SENSITIVE CARBOXYPEPTIDASE A"/>
    <property type="match status" value="1"/>
</dbReference>
<organism evidence="3">
    <name type="scientific">freshwater metagenome</name>
    <dbReference type="NCBI Taxonomy" id="449393"/>
    <lineage>
        <taxon>unclassified sequences</taxon>
        <taxon>metagenomes</taxon>
        <taxon>ecological metagenomes</taxon>
    </lineage>
</organism>
<name>A0A6J5YBN8_9ZZZZ</name>
<dbReference type="AlphaFoldDB" id="A0A6J5YBN8"/>
<dbReference type="InterPro" id="IPR000667">
    <property type="entry name" value="Peptidase_S13"/>
</dbReference>
<dbReference type="Gene3D" id="3.40.710.10">
    <property type="entry name" value="DD-peptidase/beta-lactamase superfamily"/>
    <property type="match status" value="1"/>
</dbReference>
<reference evidence="3" key="1">
    <citation type="submission" date="2020-05" db="EMBL/GenBank/DDBJ databases">
        <authorList>
            <person name="Chiriac C."/>
            <person name="Salcher M."/>
            <person name="Ghai R."/>
            <person name="Kavagutti S V."/>
        </authorList>
    </citation>
    <scope>NUCLEOTIDE SEQUENCE</scope>
</reference>
<dbReference type="PANTHER" id="PTHR30023">
    <property type="entry name" value="D-ALANYL-D-ALANINE CARBOXYPEPTIDASE"/>
    <property type="match status" value="1"/>
</dbReference>
<keyword evidence="2" id="KW-0378">Hydrolase</keyword>
<protein>
    <submittedName>
        <fullName evidence="3">Unannotated protein</fullName>
    </submittedName>
</protein>
<comment type="similarity">
    <text evidence="1">Belongs to the peptidase S13 family.</text>
</comment>
<sequence>MAACAALGVVPLTITAADASDDTTGELQTPVLSVRRIPNVMFGAVADPKFIPAISSYLDKVAGTTCSLITENGRLIYARNTAESLAPASTIKVLTATVALEVLGPDTRLRTTVVSAAPTNDGVVSGDVYVVGGGDPLLVTAGYRQSLDNPDQLTTDFARLADAVASSGVREIRGNIFGDDSRHDRTRWLPTWPTRYQIGGVVGPLSALMVNDGQTGFVDQPDRPNPERRAGDPPALAAATLKTLLGQRGVQVIGSAGAATAPTETKEIAGLDSASIREIVGEMMTDSDNTTAELLAREIGLKESGQPTSVAGVEAIRSVIERLGLPLAGSTIVDGSGLDPANRLTCPLLVDALSRLPSDSPIISGLAIAGRTGTLRKRMLNTSAAGKVRAKTGTLNNVNALVGFAEAKAGITIIFSMIENGVDPRGTGVTDGFAERLVTFGDGPPLSSLGPLPLP</sequence>
<dbReference type="GO" id="GO:0006508">
    <property type="term" value="P:proteolysis"/>
    <property type="evidence" value="ECO:0007669"/>
    <property type="project" value="InterPro"/>
</dbReference>
<dbReference type="Pfam" id="PF02113">
    <property type="entry name" value="Peptidase_S13"/>
    <property type="match status" value="2"/>
</dbReference>
<dbReference type="GO" id="GO:0000270">
    <property type="term" value="P:peptidoglycan metabolic process"/>
    <property type="evidence" value="ECO:0007669"/>
    <property type="project" value="TreeGrafter"/>
</dbReference>
<dbReference type="NCBIfam" id="TIGR00666">
    <property type="entry name" value="PBP4"/>
    <property type="match status" value="1"/>
</dbReference>
<proteinExistence type="inferred from homology"/>
<dbReference type="PRINTS" id="PR00922">
    <property type="entry name" value="DADACBPTASE3"/>
</dbReference>
<evidence type="ECO:0000256" key="1">
    <source>
        <dbReference type="ARBA" id="ARBA00006096"/>
    </source>
</evidence>
<dbReference type="GO" id="GO:0004185">
    <property type="term" value="F:serine-type carboxypeptidase activity"/>
    <property type="evidence" value="ECO:0007669"/>
    <property type="project" value="InterPro"/>
</dbReference>
<evidence type="ECO:0000313" key="3">
    <source>
        <dbReference type="EMBL" id="CAB4323313.1"/>
    </source>
</evidence>
<gene>
    <name evidence="3" type="ORF">UFOPK1392_01066</name>
</gene>
<dbReference type="InterPro" id="IPR012338">
    <property type="entry name" value="Beta-lactam/transpept-like"/>
</dbReference>
<evidence type="ECO:0000256" key="2">
    <source>
        <dbReference type="ARBA" id="ARBA00022801"/>
    </source>
</evidence>
<dbReference type="SUPFAM" id="SSF56601">
    <property type="entry name" value="beta-lactamase/transpeptidase-like"/>
    <property type="match status" value="1"/>
</dbReference>
<dbReference type="EMBL" id="CAEMXZ010000037">
    <property type="protein sequence ID" value="CAB4323313.1"/>
    <property type="molecule type" value="Genomic_DNA"/>
</dbReference>